<dbReference type="Pfam" id="PF04909">
    <property type="entry name" value="Amidohydro_2"/>
    <property type="match status" value="1"/>
</dbReference>
<dbReference type="InterPro" id="IPR052350">
    <property type="entry name" value="Metallo-dep_Lactonases"/>
</dbReference>
<dbReference type="PANTHER" id="PTHR43569:SF2">
    <property type="entry name" value="AMIDOHYDROLASE-RELATED DOMAIN-CONTAINING PROTEIN"/>
    <property type="match status" value="1"/>
</dbReference>
<dbReference type="OrthoDB" id="9787654at2"/>
<reference evidence="3 4" key="1">
    <citation type="submission" date="2019-04" db="EMBL/GenBank/DDBJ databases">
        <title>Phreatobacter aquaticus sp. nov.</title>
        <authorList>
            <person name="Choi A."/>
        </authorList>
    </citation>
    <scope>NUCLEOTIDE SEQUENCE [LARGE SCALE GENOMIC DNA]</scope>
    <source>
        <strain evidence="3 4">KCTC 52518</strain>
    </source>
</reference>
<dbReference type="InterPro" id="IPR032466">
    <property type="entry name" value="Metal_Hydrolase"/>
</dbReference>
<dbReference type="EMBL" id="CP039690">
    <property type="protein sequence ID" value="QCI66015.1"/>
    <property type="molecule type" value="Genomic_DNA"/>
</dbReference>
<dbReference type="GO" id="GO:0016787">
    <property type="term" value="F:hydrolase activity"/>
    <property type="evidence" value="ECO:0007669"/>
    <property type="project" value="UniProtKB-KW"/>
</dbReference>
<dbReference type="AlphaFoldDB" id="A0A4D7B459"/>
<keyword evidence="4" id="KW-1185">Reference proteome</keyword>
<proteinExistence type="inferred from homology"/>
<evidence type="ECO:0000259" key="2">
    <source>
        <dbReference type="Pfam" id="PF04909"/>
    </source>
</evidence>
<protein>
    <submittedName>
        <fullName evidence="3">Amidohydrolase</fullName>
    </submittedName>
</protein>
<feature type="domain" description="Amidohydrolase-related" evidence="2">
    <location>
        <begin position="3"/>
        <end position="272"/>
    </location>
</feature>
<dbReference type="RefSeq" id="WP_136961461.1">
    <property type="nucleotide sequence ID" value="NZ_CP039690.1"/>
</dbReference>
<name>A0A4D7B459_9HYPH</name>
<evidence type="ECO:0000313" key="3">
    <source>
        <dbReference type="EMBL" id="QCI66015.1"/>
    </source>
</evidence>
<gene>
    <name evidence="3" type="ORF">E8M01_18445</name>
</gene>
<dbReference type="KEGG" id="pstg:E8M01_18445"/>
<evidence type="ECO:0000256" key="1">
    <source>
        <dbReference type="ARBA" id="ARBA00038310"/>
    </source>
</evidence>
<evidence type="ECO:0000313" key="4">
    <source>
        <dbReference type="Proteomes" id="UP000298781"/>
    </source>
</evidence>
<dbReference type="Proteomes" id="UP000298781">
    <property type="component" value="Chromosome"/>
</dbReference>
<organism evidence="3 4">
    <name type="scientific">Phreatobacter stygius</name>
    <dbReference type="NCBI Taxonomy" id="1940610"/>
    <lineage>
        <taxon>Bacteria</taxon>
        <taxon>Pseudomonadati</taxon>
        <taxon>Pseudomonadota</taxon>
        <taxon>Alphaproteobacteria</taxon>
        <taxon>Hyphomicrobiales</taxon>
        <taxon>Phreatobacteraceae</taxon>
        <taxon>Phreatobacter</taxon>
    </lineage>
</organism>
<comment type="similarity">
    <text evidence="1">Belongs to the metallo-dependent hydrolases superfamily.</text>
</comment>
<dbReference type="SUPFAM" id="SSF51556">
    <property type="entry name" value="Metallo-dependent hydrolases"/>
    <property type="match status" value="1"/>
</dbReference>
<dbReference type="PANTHER" id="PTHR43569">
    <property type="entry name" value="AMIDOHYDROLASE"/>
    <property type="match status" value="1"/>
</dbReference>
<keyword evidence="3" id="KW-0378">Hydrolase</keyword>
<dbReference type="InterPro" id="IPR006680">
    <property type="entry name" value="Amidohydro-rel"/>
</dbReference>
<accession>A0A4D7B459</accession>
<sequence length="283" mass="30122">MLIDAHQHFWSLARGDYGWLTPALGPIHRDFGPADLGPLIARHGIARTILVQAAPTPEETEFLLAIARDEAWVAGVIGWADFAAADAPAAIARLSGDPLLVGLRPMVQDIADDDWLIQPSLRPAFEALAATGLVFDALVLPRHLPRLLNVAKRHPDLTIVIDHLAKPPIAEGRLDPWRADMAALAALPNVACKLSGMVTEAGPGWTTAQLAPYAAHVLAVFDAERLLWGSDWPVATLAAGYDDWVAATGDLLGQLSPESRAAVLGGNAARIYLGRRGRGANPA</sequence>
<dbReference type="Gene3D" id="3.20.20.140">
    <property type="entry name" value="Metal-dependent hydrolases"/>
    <property type="match status" value="1"/>
</dbReference>